<dbReference type="Pfam" id="PF00651">
    <property type="entry name" value="BTB"/>
    <property type="match status" value="1"/>
</dbReference>
<protein>
    <recommendedName>
        <fullName evidence="2">BTB domain-containing protein</fullName>
    </recommendedName>
</protein>
<sequence length="343" mass="39345">MSDGNQPPMKRKRAEGSPEASKPYVRPVKRSDIWYDDGNIILQAEDRQFKVYRGVLAQSSSVFKDMFSLPQPPSKDSDLVEGCPVVHLSDEWIELRYILRSILRRGWTDGKPPLSVVSAFLSLGRKYDIPNLRAEGKRSFYQEFPVTLEDRDKLTVWTYIDVYFRLDNPNLSQWMKLAVIARREGLISTLPYILYKCCCIYSAKEILRGTPASESPGSSMVYLASEDQVACIAGHRLMIEAQARTTYKWLYSQETLSPLCTTCNDCDSSRRAQLIEKFTPLPKICALDDWEEAGHSAQELCKFCAKTARKQHEQGRRTFWKALPVLLGLPQWIKLLKERDDSE</sequence>
<reference evidence="3 4" key="1">
    <citation type="journal article" date="2016" name="Mol. Biol. Evol.">
        <title>Comparative Genomics of Early-Diverging Mushroom-Forming Fungi Provides Insights into the Origins of Lignocellulose Decay Capabilities.</title>
        <authorList>
            <person name="Nagy L.G."/>
            <person name="Riley R."/>
            <person name="Tritt A."/>
            <person name="Adam C."/>
            <person name="Daum C."/>
            <person name="Floudas D."/>
            <person name="Sun H."/>
            <person name="Yadav J.S."/>
            <person name="Pangilinan J."/>
            <person name="Larsson K.H."/>
            <person name="Matsuura K."/>
            <person name="Barry K."/>
            <person name="Labutti K."/>
            <person name="Kuo R."/>
            <person name="Ohm R.A."/>
            <person name="Bhattacharya S.S."/>
            <person name="Shirouzu T."/>
            <person name="Yoshinaga Y."/>
            <person name="Martin F.M."/>
            <person name="Grigoriev I.V."/>
            <person name="Hibbett D.S."/>
        </authorList>
    </citation>
    <scope>NUCLEOTIDE SEQUENCE [LARGE SCALE GENOMIC DNA]</scope>
    <source>
        <strain evidence="3 4">CBS 109695</strain>
    </source>
</reference>
<dbReference type="InterPro" id="IPR011333">
    <property type="entry name" value="SKP1/BTB/POZ_sf"/>
</dbReference>
<dbReference type="EMBL" id="KV417491">
    <property type="protein sequence ID" value="KZP30897.1"/>
    <property type="molecule type" value="Genomic_DNA"/>
</dbReference>
<feature type="region of interest" description="Disordered" evidence="1">
    <location>
        <begin position="1"/>
        <end position="24"/>
    </location>
</feature>
<dbReference type="STRING" id="436010.A0A166TRF3"/>
<keyword evidence="4" id="KW-1185">Reference proteome</keyword>
<dbReference type="CDD" id="cd18186">
    <property type="entry name" value="BTB_POZ_ZBTB_KLHL-like"/>
    <property type="match status" value="1"/>
</dbReference>
<proteinExistence type="predicted"/>
<name>A0A166TRF3_9AGAM</name>
<evidence type="ECO:0000256" key="1">
    <source>
        <dbReference type="SAM" id="MobiDB-lite"/>
    </source>
</evidence>
<dbReference type="PROSITE" id="PS50097">
    <property type="entry name" value="BTB"/>
    <property type="match status" value="1"/>
</dbReference>
<gene>
    <name evidence="3" type="ORF">FIBSPDRAFT_814332</name>
</gene>
<dbReference type="Proteomes" id="UP000076532">
    <property type="component" value="Unassembled WGS sequence"/>
</dbReference>
<dbReference type="OrthoDB" id="3027208at2759"/>
<feature type="domain" description="BTB" evidence="2">
    <location>
        <begin position="38"/>
        <end position="68"/>
    </location>
</feature>
<evidence type="ECO:0000259" key="2">
    <source>
        <dbReference type="PROSITE" id="PS50097"/>
    </source>
</evidence>
<dbReference type="Gene3D" id="3.30.710.10">
    <property type="entry name" value="Potassium Channel Kv1.1, Chain A"/>
    <property type="match status" value="1"/>
</dbReference>
<dbReference type="InterPro" id="IPR000210">
    <property type="entry name" value="BTB/POZ_dom"/>
</dbReference>
<accession>A0A166TRF3</accession>
<evidence type="ECO:0000313" key="3">
    <source>
        <dbReference type="EMBL" id="KZP30897.1"/>
    </source>
</evidence>
<organism evidence="3 4">
    <name type="scientific">Athelia psychrophila</name>
    <dbReference type="NCBI Taxonomy" id="1759441"/>
    <lineage>
        <taxon>Eukaryota</taxon>
        <taxon>Fungi</taxon>
        <taxon>Dikarya</taxon>
        <taxon>Basidiomycota</taxon>
        <taxon>Agaricomycotina</taxon>
        <taxon>Agaricomycetes</taxon>
        <taxon>Agaricomycetidae</taxon>
        <taxon>Atheliales</taxon>
        <taxon>Atheliaceae</taxon>
        <taxon>Athelia</taxon>
    </lineage>
</organism>
<evidence type="ECO:0000313" key="4">
    <source>
        <dbReference type="Proteomes" id="UP000076532"/>
    </source>
</evidence>
<dbReference type="SMART" id="SM00225">
    <property type="entry name" value="BTB"/>
    <property type="match status" value="1"/>
</dbReference>
<dbReference type="AlphaFoldDB" id="A0A166TRF3"/>